<feature type="region of interest" description="Disordered" evidence="1">
    <location>
        <begin position="1"/>
        <end position="34"/>
    </location>
</feature>
<feature type="non-terminal residue" evidence="2">
    <location>
        <position position="1"/>
    </location>
</feature>
<feature type="compositionally biased region" description="Polar residues" evidence="1">
    <location>
        <begin position="1"/>
        <end position="26"/>
    </location>
</feature>
<accession>U1Q3V2</accession>
<proteinExistence type="predicted"/>
<dbReference type="EMBL" id="AWSE01000152">
    <property type="protein sequence ID" value="ERH22620.1"/>
    <property type="molecule type" value="Genomic_DNA"/>
</dbReference>
<keyword evidence="3" id="KW-1185">Reference proteome</keyword>
<name>U1Q3V2_9ACTO</name>
<dbReference type="Proteomes" id="UP000016536">
    <property type="component" value="Unassembled WGS sequence"/>
</dbReference>
<gene>
    <name evidence="2" type="ORF">HMPREF1979_02381</name>
</gene>
<comment type="caution">
    <text evidence="2">The sequence shown here is derived from an EMBL/GenBank/DDBJ whole genome shotgun (WGS) entry which is preliminary data.</text>
</comment>
<evidence type="ECO:0000313" key="3">
    <source>
        <dbReference type="Proteomes" id="UP000016536"/>
    </source>
</evidence>
<evidence type="ECO:0000256" key="1">
    <source>
        <dbReference type="SAM" id="MobiDB-lite"/>
    </source>
</evidence>
<dbReference type="HOGENOM" id="CLU_2781598_0_0_11"/>
<reference evidence="2 3" key="1">
    <citation type="submission" date="2013-08" db="EMBL/GenBank/DDBJ databases">
        <authorList>
            <person name="Weinstock G."/>
            <person name="Sodergren E."/>
            <person name="Wylie T."/>
            <person name="Fulton L."/>
            <person name="Fulton R."/>
            <person name="Fronick C."/>
            <person name="O'Laughlin M."/>
            <person name="Godfrey J."/>
            <person name="Miner T."/>
            <person name="Herter B."/>
            <person name="Appelbaum E."/>
            <person name="Cordes M."/>
            <person name="Lek S."/>
            <person name="Wollam A."/>
            <person name="Pepin K.H."/>
            <person name="Palsikar V.B."/>
            <person name="Mitreva M."/>
            <person name="Wilson R.K."/>
        </authorList>
    </citation>
    <scope>NUCLEOTIDE SEQUENCE [LARGE SCALE GENOMIC DNA]</scope>
    <source>
        <strain evidence="2 3">F0542</strain>
    </source>
</reference>
<organism evidence="2 3">
    <name type="scientific">Actinomyces johnsonii F0542</name>
    <dbReference type="NCBI Taxonomy" id="1321818"/>
    <lineage>
        <taxon>Bacteria</taxon>
        <taxon>Bacillati</taxon>
        <taxon>Actinomycetota</taxon>
        <taxon>Actinomycetes</taxon>
        <taxon>Actinomycetales</taxon>
        <taxon>Actinomycetaceae</taxon>
        <taxon>Actinomyces</taxon>
    </lineage>
</organism>
<dbReference type="AlphaFoldDB" id="U1Q3V2"/>
<protein>
    <submittedName>
        <fullName evidence="2">Uncharacterized protein</fullName>
    </submittedName>
</protein>
<sequence length="68" mass="7486">HGVESTSWPGSGPTSRASYRPCSESSPSRRTEPGILHATLRRGQVVLAPSMMPLEFLDRVLRVPDVLR</sequence>
<evidence type="ECO:0000313" key="2">
    <source>
        <dbReference type="EMBL" id="ERH22620.1"/>
    </source>
</evidence>